<evidence type="ECO:0000256" key="3">
    <source>
        <dbReference type="ARBA" id="ARBA00022593"/>
    </source>
</evidence>
<gene>
    <name evidence="13" type="ORF">X975_25095</name>
</gene>
<keyword evidence="5" id="KW-0378">Hydrolase</keyword>
<keyword evidence="3" id="KW-0962">Peroxisome biogenesis</keyword>
<dbReference type="PANTHER" id="PTHR23077:SF9">
    <property type="entry name" value="PEROXISOMAL ATPASE PEX6"/>
    <property type="match status" value="1"/>
</dbReference>
<comment type="catalytic activity">
    <reaction evidence="10">
        <text>ATP + H2O = ADP + phosphate + H(+)</text>
        <dbReference type="Rhea" id="RHEA:13065"/>
        <dbReference type="ChEBI" id="CHEBI:15377"/>
        <dbReference type="ChEBI" id="CHEBI:15378"/>
        <dbReference type="ChEBI" id="CHEBI:30616"/>
        <dbReference type="ChEBI" id="CHEBI:43474"/>
        <dbReference type="ChEBI" id="CHEBI:456216"/>
    </reaction>
    <physiologicalReaction direction="left-to-right" evidence="10">
        <dbReference type="Rhea" id="RHEA:13066"/>
    </physiologicalReaction>
</comment>
<dbReference type="GO" id="GO:0005524">
    <property type="term" value="F:ATP binding"/>
    <property type="evidence" value="ECO:0007669"/>
    <property type="project" value="UniProtKB-KW"/>
</dbReference>
<dbReference type="CDD" id="cd19527">
    <property type="entry name" value="RecA-like_PEX6_r2"/>
    <property type="match status" value="1"/>
</dbReference>
<dbReference type="SMART" id="SM00382">
    <property type="entry name" value="AAA"/>
    <property type="match status" value="1"/>
</dbReference>
<dbReference type="PROSITE" id="PS00674">
    <property type="entry name" value="AAA"/>
    <property type="match status" value="1"/>
</dbReference>
<evidence type="ECO:0000256" key="8">
    <source>
        <dbReference type="ARBA" id="ARBA00034811"/>
    </source>
</evidence>
<dbReference type="InterPro" id="IPR050168">
    <property type="entry name" value="AAA_ATPase_domain"/>
</dbReference>
<dbReference type="Gene3D" id="1.10.8.60">
    <property type="match status" value="2"/>
</dbReference>
<dbReference type="OrthoDB" id="6428345at2759"/>
<dbReference type="InterPro" id="IPR047533">
    <property type="entry name" value="RecA-like_PEX6_r2"/>
</dbReference>
<dbReference type="STRING" id="407821.A0A087TY46"/>
<evidence type="ECO:0000256" key="7">
    <source>
        <dbReference type="ARBA" id="ARBA00023136"/>
    </source>
</evidence>
<dbReference type="FunFam" id="3.40.50.300:FF:000109">
    <property type="entry name" value="Peroxisomal biogenesis factor 6"/>
    <property type="match status" value="1"/>
</dbReference>
<reference evidence="13 14" key="1">
    <citation type="submission" date="2013-11" db="EMBL/GenBank/DDBJ databases">
        <title>Genome sequencing of Stegodyphus mimosarum.</title>
        <authorList>
            <person name="Bechsgaard J."/>
        </authorList>
    </citation>
    <scope>NUCLEOTIDE SEQUENCE [LARGE SCALE GENOMIC DNA]</scope>
</reference>
<evidence type="ECO:0000256" key="4">
    <source>
        <dbReference type="ARBA" id="ARBA00022741"/>
    </source>
</evidence>
<evidence type="ECO:0000256" key="9">
    <source>
        <dbReference type="ARBA" id="ARBA00034920"/>
    </source>
</evidence>
<dbReference type="PANTHER" id="PTHR23077">
    <property type="entry name" value="AAA-FAMILY ATPASE"/>
    <property type="match status" value="1"/>
</dbReference>
<evidence type="ECO:0000313" key="13">
    <source>
        <dbReference type="EMBL" id="KFM70035.1"/>
    </source>
</evidence>
<keyword evidence="7" id="KW-0472">Membrane</keyword>
<dbReference type="EMBL" id="KK117281">
    <property type="protein sequence ID" value="KFM70035.1"/>
    <property type="molecule type" value="Genomic_DNA"/>
</dbReference>
<proteinExistence type="inferred from homology"/>
<evidence type="ECO:0000256" key="6">
    <source>
        <dbReference type="ARBA" id="ARBA00022840"/>
    </source>
</evidence>
<dbReference type="GO" id="GO:0005829">
    <property type="term" value="C:cytosol"/>
    <property type="evidence" value="ECO:0007669"/>
    <property type="project" value="TreeGrafter"/>
</dbReference>
<evidence type="ECO:0000256" key="10">
    <source>
        <dbReference type="ARBA" id="ARBA00048778"/>
    </source>
</evidence>
<feature type="domain" description="AAA+ ATPase" evidence="12">
    <location>
        <begin position="144"/>
        <end position="282"/>
    </location>
</feature>
<dbReference type="Pfam" id="PF00004">
    <property type="entry name" value="AAA"/>
    <property type="match status" value="1"/>
</dbReference>
<dbReference type="GO" id="GO:0016887">
    <property type="term" value="F:ATP hydrolysis activity"/>
    <property type="evidence" value="ECO:0007669"/>
    <property type="project" value="InterPro"/>
</dbReference>
<evidence type="ECO:0000256" key="5">
    <source>
        <dbReference type="ARBA" id="ARBA00022801"/>
    </source>
</evidence>
<dbReference type="SUPFAM" id="SSF52540">
    <property type="entry name" value="P-loop containing nucleoside triphosphate hydrolases"/>
    <property type="match status" value="1"/>
</dbReference>
<comment type="similarity">
    <text evidence="2 11">Belongs to the AAA ATPase family.</text>
</comment>
<organism evidence="13 14">
    <name type="scientific">Stegodyphus mimosarum</name>
    <name type="common">African social velvet spider</name>
    <dbReference type="NCBI Taxonomy" id="407821"/>
    <lineage>
        <taxon>Eukaryota</taxon>
        <taxon>Metazoa</taxon>
        <taxon>Ecdysozoa</taxon>
        <taxon>Arthropoda</taxon>
        <taxon>Chelicerata</taxon>
        <taxon>Arachnida</taxon>
        <taxon>Araneae</taxon>
        <taxon>Araneomorphae</taxon>
        <taxon>Entelegynae</taxon>
        <taxon>Eresoidea</taxon>
        <taxon>Eresidae</taxon>
        <taxon>Stegodyphus</taxon>
    </lineage>
</organism>
<dbReference type="GO" id="GO:0005778">
    <property type="term" value="C:peroxisomal membrane"/>
    <property type="evidence" value="ECO:0007669"/>
    <property type="project" value="TreeGrafter"/>
</dbReference>
<sequence>MKAPDEGERAILLHELLSVCDVSNDVSTLFLAQRTAGFVLGDLSNLVKQAIRNAYSRIRKLIIEKNIDIRKEEDLVLAAVPVAQKDLLHALEKLQAEFADAIGAPKIPNVQFDDVGGLAYVKQEILDTIQLPLEHPEILASGLRRSGVLLYGPPGSGKTLLAKAVATECSLNFLSVKGPELINMYVGQSEENVRAVFNQARSAVPCIIFFDELDSLAPNRGRSGDSGGVMDRVVSQLLAELDGLNKKSEVFVIGATNRPDLLDPALLRPGRFDRLLYVGIPEDKRSKMSILKALTRKIPLAKDVSLEKVIEKCPKYLSGADFYSLCSNAVIKRVEKNVEQLEKGEAIIEELSSAIRTEDFLSALENLVPSVTPEQYEEYLQIKSRIENKSSD</sequence>
<keyword evidence="4 11" id="KW-0547">Nucleotide-binding</keyword>
<evidence type="ECO:0000256" key="1">
    <source>
        <dbReference type="ARBA" id="ARBA00004370"/>
    </source>
</evidence>
<protein>
    <recommendedName>
        <fullName evidence="8">Peroxisomal ATPase PEX6</fullName>
    </recommendedName>
    <alternativeName>
        <fullName evidence="9">Peroxin-6</fullName>
    </alternativeName>
</protein>
<dbReference type="Proteomes" id="UP000054359">
    <property type="component" value="Unassembled WGS sequence"/>
</dbReference>
<dbReference type="GO" id="GO:0016558">
    <property type="term" value="P:protein import into peroxisome matrix"/>
    <property type="evidence" value="ECO:0007669"/>
    <property type="project" value="TreeGrafter"/>
</dbReference>
<keyword evidence="6 11" id="KW-0067">ATP-binding</keyword>
<dbReference type="InterPro" id="IPR003959">
    <property type="entry name" value="ATPase_AAA_core"/>
</dbReference>
<name>A0A087TY46_STEMI</name>
<dbReference type="Gene3D" id="3.40.50.300">
    <property type="entry name" value="P-loop containing nucleotide triphosphate hydrolases"/>
    <property type="match status" value="1"/>
</dbReference>
<accession>A0A087TY46</accession>
<evidence type="ECO:0000313" key="14">
    <source>
        <dbReference type="Proteomes" id="UP000054359"/>
    </source>
</evidence>
<feature type="non-terminal residue" evidence="13">
    <location>
        <position position="392"/>
    </location>
</feature>
<keyword evidence="14" id="KW-1185">Reference proteome</keyword>
<evidence type="ECO:0000259" key="12">
    <source>
        <dbReference type="SMART" id="SM00382"/>
    </source>
</evidence>
<evidence type="ECO:0000256" key="2">
    <source>
        <dbReference type="ARBA" id="ARBA00006914"/>
    </source>
</evidence>
<evidence type="ECO:0000256" key="11">
    <source>
        <dbReference type="RuleBase" id="RU003651"/>
    </source>
</evidence>
<dbReference type="AlphaFoldDB" id="A0A087TY46"/>
<comment type="subcellular location">
    <subcellularLocation>
        <location evidence="1">Membrane</location>
    </subcellularLocation>
</comment>
<dbReference type="InterPro" id="IPR003593">
    <property type="entry name" value="AAA+_ATPase"/>
</dbReference>
<dbReference type="OMA" id="WPFVELF"/>
<dbReference type="InterPro" id="IPR003960">
    <property type="entry name" value="ATPase_AAA_CS"/>
</dbReference>
<dbReference type="InterPro" id="IPR027417">
    <property type="entry name" value="P-loop_NTPase"/>
</dbReference>